<organism evidence="1 2">
    <name type="scientific">Rhizoctonia solani AG-3 Rhs1AP</name>
    <dbReference type="NCBI Taxonomy" id="1086054"/>
    <lineage>
        <taxon>Eukaryota</taxon>
        <taxon>Fungi</taxon>
        <taxon>Dikarya</taxon>
        <taxon>Basidiomycota</taxon>
        <taxon>Agaricomycotina</taxon>
        <taxon>Agaricomycetes</taxon>
        <taxon>Cantharellales</taxon>
        <taxon>Ceratobasidiaceae</taxon>
        <taxon>Rhizoctonia</taxon>
    </lineage>
</organism>
<protein>
    <submittedName>
        <fullName evidence="1">Uncharacterized protein</fullName>
    </submittedName>
</protein>
<gene>
    <name evidence="1" type="ORF">RSOL_182600</name>
</gene>
<dbReference type="Proteomes" id="UP000030108">
    <property type="component" value="Unassembled WGS sequence"/>
</dbReference>
<proteinExistence type="predicted"/>
<name>X8J2D8_9AGAM</name>
<dbReference type="AlphaFoldDB" id="X8J2D8"/>
<accession>X8J2D8</accession>
<comment type="caution">
    <text evidence="1">The sequence shown here is derived from an EMBL/GenBank/DDBJ whole genome shotgun (WGS) entry which is preliminary data.</text>
</comment>
<evidence type="ECO:0000313" key="2">
    <source>
        <dbReference type="Proteomes" id="UP000030108"/>
    </source>
</evidence>
<reference evidence="2" key="1">
    <citation type="journal article" date="2014" name="Genome Announc.">
        <title>Draft genome sequence of the plant-pathogenic soil fungus Rhizoctonia solani anastomosis group 3 strain Rhs1AP.</title>
        <authorList>
            <person name="Cubeta M.A."/>
            <person name="Thomas E."/>
            <person name="Dean R.A."/>
            <person name="Jabaji S."/>
            <person name="Neate S.M."/>
            <person name="Tavantzis S."/>
            <person name="Toda T."/>
            <person name="Vilgalys R."/>
            <person name="Bharathan N."/>
            <person name="Fedorova-Abrams N."/>
            <person name="Pakala S.B."/>
            <person name="Pakala S.M."/>
            <person name="Zafar N."/>
            <person name="Joardar V."/>
            <person name="Losada L."/>
            <person name="Nierman W.C."/>
        </authorList>
    </citation>
    <scope>NUCLEOTIDE SEQUENCE [LARGE SCALE GENOMIC DNA]</scope>
    <source>
        <strain evidence="2">AG-3</strain>
    </source>
</reference>
<dbReference type="OrthoDB" id="6613063at2759"/>
<evidence type="ECO:0000313" key="1">
    <source>
        <dbReference type="EMBL" id="EUC56503.1"/>
    </source>
</evidence>
<feature type="non-terminal residue" evidence="1">
    <location>
        <position position="114"/>
    </location>
</feature>
<dbReference type="EMBL" id="JATN01000322">
    <property type="protein sequence ID" value="EUC56503.1"/>
    <property type="molecule type" value="Genomic_DNA"/>
</dbReference>
<sequence length="114" mass="12360">MEDVFAYGRLELIVAIMLPVNVNFGIKSPQLLVLAYIIEASGTEGDAAGELITFTKFGQAIVLDVSSVLGLAGRVFTQGVKKTGEWAIIDRGEAIQRTVFDIPEEAQEDEGEEE</sequence>